<comment type="caution">
    <text evidence="4">The sequence shown here is derived from an EMBL/GenBank/DDBJ whole genome shotgun (WGS) entry which is preliminary data.</text>
</comment>
<dbReference type="Proteomes" id="UP000295554">
    <property type="component" value="Unassembled WGS sequence"/>
</dbReference>
<dbReference type="InterPro" id="IPR038765">
    <property type="entry name" value="Papain-like_cys_pep_sf"/>
</dbReference>
<evidence type="ECO:0000313" key="4">
    <source>
        <dbReference type="EMBL" id="TDG15870.1"/>
    </source>
</evidence>
<dbReference type="InterPro" id="IPR019734">
    <property type="entry name" value="TPR_rpt"/>
</dbReference>
<accession>A0A4R5LWP1</accession>
<dbReference type="PROSITE" id="PS50005">
    <property type="entry name" value="TPR"/>
    <property type="match status" value="1"/>
</dbReference>
<evidence type="ECO:0000256" key="1">
    <source>
        <dbReference type="PROSITE-ProRule" id="PRU00339"/>
    </source>
</evidence>
<reference evidence="4 5" key="1">
    <citation type="submission" date="2019-03" db="EMBL/GenBank/DDBJ databases">
        <title>Seongchinamella monodicae gen. nov., sp. nov., a novel member of the Gammaproteobacteria isolated from a tidal mudflat of beach.</title>
        <authorList>
            <person name="Yang H.G."/>
            <person name="Kang J.W."/>
            <person name="Lee S.D."/>
        </authorList>
    </citation>
    <scope>NUCLEOTIDE SEQUENCE [LARGE SCALE GENOMIC DNA]</scope>
    <source>
        <strain evidence="4 5">GH4-78</strain>
    </source>
</reference>
<dbReference type="OrthoDB" id="5801251at2"/>
<dbReference type="SUPFAM" id="SSF48452">
    <property type="entry name" value="TPR-like"/>
    <property type="match status" value="1"/>
</dbReference>
<dbReference type="SMART" id="SM00460">
    <property type="entry name" value="TGc"/>
    <property type="match status" value="1"/>
</dbReference>
<dbReference type="PROSITE" id="PS51257">
    <property type="entry name" value="PROKAR_LIPOPROTEIN"/>
    <property type="match status" value="1"/>
</dbReference>
<evidence type="ECO:0000313" key="5">
    <source>
        <dbReference type="Proteomes" id="UP000295554"/>
    </source>
</evidence>
<keyword evidence="2" id="KW-0732">Signal</keyword>
<gene>
    <name evidence="4" type="ORF">E2F43_06495</name>
</gene>
<keyword evidence="5" id="KW-1185">Reference proteome</keyword>
<feature type="repeat" description="TPR" evidence="1">
    <location>
        <begin position="297"/>
        <end position="330"/>
    </location>
</feature>
<feature type="domain" description="Transglutaminase-like" evidence="3">
    <location>
        <begin position="109"/>
        <end position="177"/>
    </location>
</feature>
<dbReference type="InterPro" id="IPR011990">
    <property type="entry name" value="TPR-like_helical_dom_sf"/>
</dbReference>
<feature type="signal peptide" evidence="2">
    <location>
        <begin position="1"/>
        <end position="22"/>
    </location>
</feature>
<evidence type="ECO:0000256" key="2">
    <source>
        <dbReference type="SAM" id="SignalP"/>
    </source>
</evidence>
<protein>
    <recommendedName>
        <fullName evidence="3">Transglutaminase-like domain-containing protein</fullName>
    </recommendedName>
</protein>
<keyword evidence="1" id="KW-0802">TPR repeat</keyword>
<dbReference type="SUPFAM" id="SSF54001">
    <property type="entry name" value="Cysteine proteinases"/>
    <property type="match status" value="1"/>
</dbReference>
<sequence>MVVRFLSMLRLLLLPLVLTACAVQPDTLAPAALTPQQALESPALALTGEARLPSVDLLAVNEEMREFLREQVPEDASRQRKVKLILQAILDDGLQLDYNSFKTLTAEQAFYQRQGNCLSFTNLFVALAREAGLDVEYQEVDVPPSWDRWGNNHLYNRHINARVRLPFKGDQAVDFNMRDFDVEYTRKRVSDQYARALYHNNMAVYWLGEQQLDQAYLSIREAISLHPGTAFFWTNLGTVHSRIGDAARAEAAWLEAVRLAEEPSAMSNLARFYERHDKPQLAGYYADAVEGYRRKNPYYLYSQAEQAYEMGEYEEALSLLRRAVKIRDDEHEFYRLMGFSQLYLGDEAAALDSFEQAEAVADNEIDRHRYNQKQRLMAQVAH</sequence>
<organism evidence="4 5">
    <name type="scientific">Seongchinamella unica</name>
    <dbReference type="NCBI Taxonomy" id="2547392"/>
    <lineage>
        <taxon>Bacteria</taxon>
        <taxon>Pseudomonadati</taxon>
        <taxon>Pseudomonadota</taxon>
        <taxon>Gammaproteobacteria</taxon>
        <taxon>Cellvibrionales</taxon>
        <taxon>Halieaceae</taxon>
        <taxon>Seongchinamella</taxon>
    </lineage>
</organism>
<dbReference type="AlphaFoldDB" id="A0A4R5LWP1"/>
<feature type="chain" id="PRO_5020719563" description="Transglutaminase-like domain-containing protein" evidence="2">
    <location>
        <begin position="23"/>
        <end position="382"/>
    </location>
</feature>
<dbReference type="Gene3D" id="1.25.40.10">
    <property type="entry name" value="Tetratricopeptide repeat domain"/>
    <property type="match status" value="2"/>
</dbReference>
<dbReference type="Pfam" id="PF01841">
    <property type="entry name" value="Transglut_core"/>
    <property type="match status" value="1"/>
</dbReference>
<dbReference type="EMBL" id="SMSE01000001">
    <property type="protein sequence ID" value="TDG15870.1"/>
    <property type="molecule type" value="Genomic_DNA"/>
</dbReference>
<evidence type="ECO:0000259" key="3">
    <source>
        <dbReference type="SMART" id="SM00460"/>
    </source>
</evidence>
<name>A0A4R5LWP1_9GAMM</name>
<dbReference type="InterPro" id="IPR002931">
    <property type="entry name" value="Transglutaminase-like"/>
</dbReference>
<dbReference type="SMART" id="SM00028">
    <property type="entry name" value="TPR"/>
    <property type="match status" value="4"/>
</dbReference>
<dbReference type="Gene3D" id="3.10.620.30">
    <property type="match status" value="1"/>
</dbReference>
<proteinExistence type="predicted"/>